<keyword evidence="2" id="KW-1185">Reference proteome</keyword>
<evidence type="ECO:0000313" key="1">
    <source>
        <dbReference type="EMBL" id="KAK9230129.1"/>
    </source>
</evidence>
<accession>A0AAP0R0W4</accession>
<comment type="caution">
    <text evidence="1">The sequence shown here is derived from an EMBL/GenBank/DDBJ whole genome shotgun (WGS) entry which is preliminary data.</text>
</comment>
<dbReference type="AlphaFoldDB" id="A0AAP0R0W4"/>
<dbReference type="EMBL" id="JBCGBO010000001">
    <property type="protein sequence ID" value="KAK9230129.1"/>
    <property type="molecule type" value="Genomic_DNA"/>
</dbReference>
<organism evidence="1 2">
    <name type="scientific">Citrus x changshan-huyou</name>
    <dbReference type="NCBI Taxonomy" id="2935761"/>
    <lineage>
        <taxon>Eukaryota</taxon>
        <taxon>Viridiplantae</taxon>
        <taxon>Streptophyta</taxon>
        <taxon>Embryophyta</taxon>
        <taxon>Tracheophyta</taxon>
        <taxon>Spermatophyta</taxon>
        <taxon>Magnoliopsida</taxon>
        <taxon>eudicotyledons</taxon>
        <taxon>Gunneridae</taxon>
        <taxon>Pentapetalae</taxon>
        <taxon>rosids</taxon>
        <taxon>malvids</taxon>
        <taxon>Sapindales</taxon>
        <taxon>Rutaceae</taxon>
        <taxon>Aurantioideae</taxon>
        <taxon>Citrus</taxon>
    </lineage>
</organism>
<dbReference type="Proteomes" id="UP001428341">
    <property type="component" value="Unassembled WGS sequence"/>
</dbReference>
<name>A0AAP0R0W4_9ROSI</name>
<proteinExistence type="predicted"/>
<sequence>MNDPIRRGLGDGDACSNSSVASFDDGEASITAMLVVCNDSNVLRGGDEGKACSVQQQQRAQVRLRHKAQARLRGRRR</sequence>
<gene>
    <name evidence="1" type="ORF">WN944_023096</name>
</gene>
<protein>
    <submittedName>
        <fullName evidence="1">Uncharacterized protein</fullName>
    </submittedName>
</protein>
<evidence type="ECO:0000313" key="2">
    <source>
        <dbReference type="Proteomes" id="UP001428341"/>
    </source>
</evidence>
<reference evidence="1 2" key="1">
    <citation type="submission" date="2024-05" db="EMBL/GenBank/DDBJ databases">
        <title>Haplotype-resolved chromosome-level genome assembly of Huyou (Citrus changshanensis).</title>
        <authorList>
            <person name="Miao C."/>
            <person name="Chen W."/>
            <person name="Wu Y."/>
            <person name="Wang L."/>
            <person name="Zhao S."/>
            <person name="Grierson D."/>
            <person name="Xu C."/>
            <person name="Chen K."/>
        </authorList>
    </citation>
    <scope>NUCLEOTIDE SEQUENCE [LARGE SCALE GENOMIC DNA]</scope>
    <source>
        <strain evidence="1">01-14</strain>
        <tissue evidence="1">Leaf</tissue>
    </source>
</reference>